<evidence type="ECO:0000259" key="6">
    <source>
        <dbReference type="PROSITE" id="PS50966"/>
    </source>
</evidence>
<dbReference type="EMBL" id="JBANAX010000041">
    <property type="protein sequence ID" value="KAL1225070.1"/>
    <property type="molecule type" value="Genomic_DNA"/>
</dbReference>
<keyword evidence="1" id="KW-0479">Metal-binding</keyword>
<dbReference type="SMART" id="SM00575">
    <property type="entry name" value="ZnF_PMZ"/>
    <property type="match status" value="1"/>
</dbReference>
<evidence type="ECO:0000313" key="7">
    <source>
        <dbReference type="EMBL" id="KAL1225070.1"/>
    </source>
</evidence>
<dbReference type="InterPro" id="IPR018289">
    <property type="entry name" value="MULE_transposase_dom"/>
</dbReference>
<evidence type="ECO:0000313" key="8">
    <source>
        <dbReference type="Proteomes" id="UP001558713"/>
    </source>
</evidence>
<dbReference type="Proteomes" id="UP001558713">
    <property type="component" value="Unassembled WGS sequence"/>
</dbReference>
<name>A0ABD1C6L2_CARAN</name>
<feature type="domain" description="SWIM-type" evidence="6">
    <location>
        <begin position="358"/>
        <end position="390"/>
    </location>
</feature>
<comment type="caution">
    <text evidence="7">The sequence shown here is derived from an EMBL/GenBank/DDBJ whole genome shotgun (WGS) entry which is preliminary data.</text>
</comment>
<organism evidence="7 8">
    <name type="scientific">Cardamine amara subsp. amara</name>
    <dbReference type="NCBI Taxonomy" id="228776"/>
    <lineage>
        <taxon>Eukaryota</taxon>
        <taxon>Viridiplantae</taxon>
        <taxon>Streptophyta</taxon>
        <taxon>Embryophyta</taxon>
        <taxon>Tracheophyta</taxon>
        <taxon>Spermatophyta</taxon>
        <taxon>Magnoliopsida</taxon>
        <taxon>eudicotyledons</taxon>
        <taxon>Gunneridae</taxon>
        <taxon>Pentapetalae</taxon>
        <taxon>rosids</taxon>
        <taxon>malvids</taxon>
        <taxon>Brassicales</taxon>
        <taxon>Brassicaceae</taxon>
        <taxon>Cardamineae</taxon>
        <taxon>Cardamine</taxon>
    </lineage>
</organism>
<dbReference type="PANTHER" id="PTHR31973">
    <property type="entry name" value="POLYPROTEIN, PUTATIVE-RELATED"/>
    <property type="match status" value="1"/>
</dbReference>
<evidence type="ECO:0000256" key="4">
    <source>
        <dbReference type="PROSITE-ProRule" id="PRU00325"/>
    </source>
</evidence>
<protein>
    <submittedName>
        <fullName evidence="7">Protein FAR1-RELATED SEQUENCE 8</fullName>
    </submittedName>
</protein>
<accession>A0ABD1C6L2</accession>
<evidence type="ECO:0000256" key="1">
    <source>
        <dbReference type="ARBA" id="ARBA00022723"/>
    </source>
</evidence>
<dbReference type="InterPro" id="IPR006564">
    <property type="entry name" value="Znf_PMZ"/>
</dbReference>
<keyword evidence="2 4" id="KW-0863">Zinc-finger</keyword>
<reference evidence="7 8" key="1">
    <citation type="submission" date="2024-04" db="EMBL/GenBank/DDBJ databases">
        <title>Genome assembly C_amara_ONT_v2.</title>
        <authorList>
            <person name="Yant L."/>
            <person name="Moore C."/>
            <person name="Slenker M."/>
        </authorList>
    </citation>
    <scope>NUCLEOTIDE SEQUENCE [LARGE SCALE GENOMIC DNA]</scope>
    <source>
        <tissue evidence="7">Leaf</tissue>
    </source>
</reference>
<keyword evidence="3" id="KW-0862">Zinc</keyword>
<dbReference type="AlphaFoldDB" id="A0ABD1C6L2"/>
<dbReference type="Pfam" id="PF04434">
    <property type="entry name" value="SWIM"/>
    <property type="match status" value="1"/>
</dbReference>
<dbReference type="GO" id="GO:0008270">
    <property type="term" value="F:zinc ion binding"/>
    <property type="evidence" value="ECO:0007669"/>
    <property type="project" value="UniProtKB-KW"/>
</dbReference>
<evidence type="ECO:0000256" key="5">
    <source>
        <dbReference type="SAM" id="MobiDB-lite"/>
    </source>
</evidence>
<dbReference type="PANTHER" id="PTHR31973:SF195">
    <property type="entry name" value="MUDR FAMILY TRANSPOSASE"/>
    <property type="match status" value="1"/>
</dbReference>
<evidence type="ECO:0000256" key="3">
    <source>
        <dbReference type="ARBA" id="ARBA00022833"/>
    </source>
</evidence>
<feature type="region of interest" description="Disordered" evidence="5">
    <location>
        <begin position="440"/>
        <end position="465"/>
    </location>
</feature>
<gene>
    <name evidence="7" type="ORF">V5N11_019202</name>
</gene>
<keyword evidence="8" id="KW-1185">Reference proteome</keyword>
<proteinExistence type="predicted"/>
<dbReference type="PROSITE" id="PS50966">
    <property type="entry name" value="ZF_SWIM"/>
    <property type="match status" value="1"/>
</dbReference>
<dbReference type="InterPro" id="IPR007527">
    <property type="entry name" value="Znf_SWIM"/>
</dbReference>
<evidence type="ECO:0000256" key="2">
    <source>
        <dbReference type="ARBA" id="ARBA00022771"/>
    </source>
</evidence>
<dbReference type="Pfam" id="PF10551">
    <property type="entry name" value="MULE"/>
    <property type="match status" value="1"/>
</dbReference>
<sequence length="486" mass="55070">MQATATTLASLICSGYHEKKDGLKAKQIIDLVRMNHGVQIKYKKAWRTKEIDESLVRGTPEDSYHNLAKWLFKVQEKNIGSKVFLEIDKNTKVKYAFVAFGQSLRGFQHMRRVIAIDGTFLKSKFKGILLGASAQDGYFHLYPLAFGIVDSENEDSWTWFLRGLKTVIPDAADLVFVSDRAQSIASSLSTVYPLAHHGVCRVHFLKNVKSQFGKKALVESVEAAANSYTRYEFHQTFSSIMISNPKLATYLEEADFAKWARSYAPANRYNIMTTNIAESLNSLLNMPRELPVLSLLETIRMTLSNWFYERREKASRVDKYATPNVTDIIAGRFDDAMLLDVYQVDEYEFEVKDDTHKYVVHLQNRPCTCNVFDIDRIPCVHAIAAAKRTRMDEYKLVDPFYTKETWVKAYSESIHPCGDLSMCSYPDSVSDCFCGLPSTRQSSGIPPKKRKRSAGEFGVPGSKSQGHKCSRCGIGGHNKSTCRNRI</sequence>